<keyword evidence="1" id="KW-0805">Transcription regulation</keyword>
<accession>A0ABQ6MCJ3</accession>
<feature type="non-terminal residue" evidence="9">
    <location>
        <position position="195"/>
    </location>
</feature>
<name>A0ABQ6MCJ3_9STRA</name>
<keyword evidence="2" id="KW-0238">DNA-binding</keyword>
<feature type="domain" description="SANT" evidence="7">
    <location>
        <begin position="131"/>
        <end position="171"/>
    </location>
</feature>
<dbReference type="SUPFAM" id="SSF46689">
    <property type="entry name" value="Homeodomain-like"/>
    <property type="match status" value="1"/>
</dbReference>
<evidence type="ECO:0000256" key="5">
    <source>
        <dbReference type="SAM" id="MobiDB-lite"/>
    </source>
</evidence>
<feature type="compositionally biased region" description="Low complexity" evidence="5">
    <location>
        <begin position="1"/>
        <end position="14"/>
    </location>
</feature>
<dbReference type="Gene3D" id="1.10.10.60">
    <property type="entry name" value="Homeodomain-like"/>
    <property type="match status" value="1"/>
</dbReference>
<organism evidence="9 10">
    <name type="scientific">Tetraparma gracilis</name>
    <dbReference type="NCBI Taxonomy" id="2962635"/>
    <lineage>
        <taxon>Eukaryota</taxon>
        <taxon>Sar</taxon>
        <taxon>Stramenopiles</taxon>
        <taxon>Ochrophyta</taxon>
        <taxon>Bolidophyceae</taxon>
        <taxon>Parmales</taxon>
        <taxon>Triparmaceae</taxon>
        <taxon>Tetraparma</taxon>
    </lineage>
</organism>
<dbReference type="PANTHER" id="PTHR46621">
    <property type="entry name" value="SNRNA-ACTIVATING PROTEIN COMPLEX SUBUNIT 4"/>
    <property type="match status" value="1"/>
</dbReference>
<dbReference type="PANTHER" id="PTHR46621:SF1">
    <property type="entry name" value="SNRNA-ACTIVATING PROTEIN COMPLEX SUBUNIT 4"/>
    <property type="match status" value="1"/>
</dbReference>
<dbReference type="InterPro" id="IPR001005">
    <property type="entry name" value="SANT/Myb"/>
</dbReference>
<dbReference type="InterPro" id="IPR017930">
    <property type="entry name" value="Myb_dom"/>
</dbReference>
<dbReference type="PROSITE" id="PS51294">
    <property type="entry name" value="HTH_MYB"/>
    <property type="match status" value="1"/>
</dbReference>
<feature type="region of interest" description="Disordered" evidence="5">
    <location>
        <begin position="1"/>
        <end position="72"/>
    </location>
</feature>
<feature type="compositionally biased region" description="Low complexity" evidence="5">
    <location>
        <begin position="30"/>
        <end position="45"/>
    </location>
</feature>
<feature type="domain" description="HTH myb-type" evidence="8">
    <location>
        <begin position="125"/>
        <end position="183"/>
    </location>
</feature>
<dbReference type="PROSITE" id="PS50090">
    <property type="entry name" value="MYB_LIKE"/>
    <property type="match status" value="1"/>
</dbReference>
<evidence type="ECO:0000313" key="9">
    <source>
        <dbReference type="EMBL" id="GMI23752.1"/>
    </source>
</evidence>
<reference evidence="9 10" key="1">
    <citation type="journal article" date="2023" name="Commun. Biol.">
        <title>Genome analysis of Parmales, the sister group of diatoms, reveals the evolutionary specialization of diatoms from phago-mixotrophs to photoautotrophs.</title>
        <authorList>
            <person name="Ban H."/>
            <person name="Sato S."/>
            <person name="Yoshikawa S."/>
            <person name="Yamada K."/>
            <person name="Nakamura Y."/>
            <person name="Ichinomiya M."/>
            <person name="Sato N."/>
            <person name="Blanc-Mathieu R."/>
            <person name="Endo H."/>
            <person name="Kuwata A."/>
            <person name="Ogata H."/>
        </authorList>
    </citation>
    <scope>NUCLEOTIDE SEQUENCE [LARGE SCALE GENOMIC DNA]</scope>
</reference>
<feature type="compositionally biased region" description="Polar residues" evidence="5">
    <location>
        <begin position="58"/>
        <end position="72"/>
    </location>
</feature>
<keyword evidence="3" id="KW-0804">Transcription</keyword>
<evidence type="ECO:0000256" key="3">
    <source>
        <dbReference type="ARBA" id="ARBA00023163"/>
    </source>
</evidence>
<dbReference type="Pfam" id="PF13921">
    <property type="entry name" value="Myb_DNA-bind_6"/>
    <property type="match status" value="1"/>
</dbReference>
<dbReference type="InterPro" id="IPR009057">
    <property type="entry name" value="Homeodomain-like_sf"/>
</dbReference>
<dbReference type="InterPro" id="IPR051575">
    <property type="entry name" value="Myb-like_DNA-bd"/>
</dbReference>
<evidence type="ECO:0000256" key="1">
    <source>
        <dbReference type="ARBA" id="ARBA00023015"/>
    </source>
</evidence>
<feature type="compositionally biased region" description="Pro residues" evidence="5">
    <location>
        <begin position="15"/>
        <end position="29"/>
    </location>
</feature>
<comment type="caution">
    <text evidence="9">The sequence shown here is derived from an EMBL/GenBank/DDBJ whole genome shotgun (WGS) entry which is preliminary data.</text>
</comment>
<evidence type="ECO:0000313" key="10">
    <source>
        <dbReference type="Proteomes" id="UP001165060"/>
    </source>
</evidence>
<gene>
    <name evidence="9" type="ORF">TeGR_g12165</name>
</gene>
<proteinExistence type="predicted"/>
<protein>
    <submittedName>
        <fullName evidence="9">Uncharacterized protein</fullName>
    </submittedName>
</protein>
<evidence type="ECO:0000259" key="8">
    <source>
        <dbReference type="PROSITE" id="PS51294"/>
    </source>
</evidence>
<evidence type="ECO:0000256" key="2">
    <source>
        <dbReference type="ARBA" id="ARBA00023125"/>
    </source>
</evidence>
<dbReference type="Proteomes" id="UP001165060">
    <property type="component" value="Unassembled WGS sequence"/>
</dbReference>
<evidence type="ECO:0000259" key="6">
    <source>
        <dbReference type="PROSITE" id="PS50090"/>
    </source>
</evidence>
<evidence type="ECO:0000259" key="7">
    <source>
        <dbReference type="PROSITE" id="PS51293"/>
    </source>
</evidence>
<keyword evidence="4" id="KW-0539">Nucleus</keyword>
<dbReference type="EMBL" id="BRYB01000137">
    <property type="protein sequence ID" value="GMI23752.1"/>
    <property type="molecule type" value="Genomic_DNA"/>
</dbReference>
<dbReference type="InterPro" id="IPR017884">
    <property type="entry name" value="SANT_dom"/>
</dbReference>
<keyword evidence="10" id="KW-1185">Reference proteome</keyword>
<dbReference type="CDD" id="cd00167">
    <property type="entry name" value="SANT"/>
    <property type="match status" value="1"/>
</dbReference>
<dbReference type="PROSITE" id="PS51293">
    <property type="entry name" value="SANT"/>
    <property type="match status" value="1"/>
</dbReference>
<dbReference type="SMART" id="SM00717">
    <property type="entry name" value="SANT"/>
    <property type="match status" value="1"/>
</dbReference>
<evidence type="ECO:0000256" key="4">
    <source>
        <dbReference type="ARBA" id="ARBA00023242"/>
    </source>
</evidence>
<feature type="domain" description="Myb-like" evidence="6">
    <location>
        <begin position="135"/>
        <end position="179"/>
    </location>
</feature>
<sequence length="195" mass="20376">MSDYPAGSWSSAPGAPTPPSSQPTAPPAPSYSSFSSAAPGAAPGSAPAPVPQVPNMAQPESSRPATSSLVPLSEIQTNQRGRMSTNIGGSKAVVLLPVAAEAGAGASSQRGPPQGVTHGVSFLPRPFVKKTSGVKWTAQEDALLRTAVEQHGAKNWKNIAAQLRDRTEVQCLHRWQKVLKPSLVKGPWTAEEDRK</sequence>